<reference evidence="1" key="1">
    <citation type="submission" date="2021-10" db="EMBL/GenBank/DDBJ databases">
        <authorList>
            <person name="Piombo E."/>
        </authorList>
    </citation>
    <scope>NUCLEOTIDE SEQUENCE</scope>
</reference>
<name>A0A9N9Z6Q3_9HYPO</name>
<dbReference type="AlphaFoldDB" id="A0A9N9Z6Q3"/>
<proteinExistence type="predicted"/>
<evidence type="ECO:0000313" key="1">
    <source>
        <dbReference type="EMBL" id="CAH0050074.1"/>
    </source>
</evidence>
<dbReference type="Proteomes" id="UP000775872">
    <property type="component" value="Unassembled WGS sequence"/>
</dbReference>
<accession>A0A9N9Z6Q3</accession>
<organism evidence="1 2">
    <name type="scientific">Clonostachys solani</name>
    <dbReference type="NCBI Taxonomy" id="160281"/>
    <lineage>
        <taxon>Eukaryota</taxon>
        <taxon>Fungi</taxon>
        <taxon>Dikarya</taxon>
        <taxon>Ascomycota</taxon>
        <taxon>Pezizomycotina</taxon>
        <taxon>Sordariomycetes</taxon>
        <taxon>Hypocreomycetidae</taxon>
        <taxon>Hypocreales</taxon>
        <taxon>Bionectriaceae</taxon>
        <taxon>Clonostachys</taxon>
    </lineage>
</organism>
<comment type="caution">
    <text evidence="1">The sequence shown here is derived from an EMBL/GenBank/DDBJ whole genome shotgun (WGS) entry which is preliminary data.</text>
</comment>
<gene>
    <name evidence="1" type="ORF">CSOL1703_00002041</name>
</gene>
<keyword evidence="2" id="KW-1185">Reference proteome</keyword>
<dbReference type="EMBL" id="CABFOC020000035">
    <property type="protein sequence ID" value="CAH0050074.1"/>
    <property type="molecule type" value="Genomic_DNA"/>
</dbReference>
<protein>
    <submittedName>
        <fullName evidence="1">Uncharacterized protein</fullName>
    </submittedName>
</protein>
<sequence>MSTGDFWPSRSRASQLVEGPLRCIQLRTHPEACLKSPRLDRGACQGTAAANLTLLSPWTLGGEMQTQFGNLAPMPCWLILRRGIATGDCPKRT</sequence>
<evidence type="ECO:0000313" key="2">
    <source>
        <dbReference type="Proteomes" id="UP000775872"/>
    </source>
</evidence>